<name>A0A1M6F4W5_9FLAO</name>
<dbReference type="EMBL" id="FQYK01000005">
    <property type="protein sequence ID" value="SHI92706.1"/>
    <property type="molecule type" value="Genomic_DNA"/>
</dbReference>
<dbReference type="Proteomes" id="UP000184396">
    <property type="component" value="Unassembled WGS sequence"/>
</dbReference>
<dbReference type="eggNOG" id="ENOG502ZA9S">
    <property type="taxonomic scope" value="Bacteria"/>
</dbReference>
<dbReference type="STRING" id="1178825.SAMN05216261_2197"/>
<reference evidence="1 2" key="1">
    <citation type="submission" date="2016-11" db="EMBL/GenBank/DDBJ databases">
        <authorList>
            <person name="Jaros S."/>
            <person name="Januszkiewicz K."/>
            <person name="Wedrychowicz H."/>
        </authorList>
    </citation>
    <scope>NUCLEOTIDE SEQUENCE [LARGE SCALE GENOMIC DNA]</scope>
    <source>
        <strain evidence="1 2">CGMCC 1.12213</strain>
    </source>
</reference>
<evidence type="ECO:0000313" key="2">
    <source>
        <dbReference type="Proteomes" id="UP000184396"/>
    </source>
</evidence>
<proteinExistence type="predicted"/>
<dbReference type="InterPro" id="IPR027056">
    <property type="entry name" value="Gluconate_2DH_su3"/>
</dbReference>
<keyword evidence="2" id="KW-1185">Reference proteome</keyword>
<protein>
    <submittedName>
        <fullName evidence="1">Gluconate 2-dehydrogenase subunit 3</fullName>
    </submittedName>
</protein>
<accession>A0A1M6F4W5</accession>
<gene>
    <name evidence="1" type="ORF">SAMN05216261_2197</name>
</gene>
<dbReference type="RefSeq" id="WP_019387715.1">
    <property type="nucleotide sequence ID" value="NZ_ALIH01000007.1"/>
</dbReference>
<sequence>MKRRDALKNLGLATGLFVATPTIVSLLQSCTSDVKTWIPDFLSEEQGKVLTRFVDIILPKTENLPSALELNVPQFIDKYIVEVVEDEDKAHIKTAFNNIISVLKPNAEETIDSVTDENYKALLDKHMLLKDEIDEEREADLESLIPTKSEFLNSIKMMTISAYVTTEQIGEKVLKYDPVPSQYYCGDLQELTEGKAWSLDNSLVI</sequence>
<organism evidence="1 2">
    <name type="scientific">Algibacter luteus</name>
    <dbReference type="NCBI Taxonomy" id="1178825"/>
    <lineage>
        <taxon>Bacteria</taxon>
        <taxon>Pseudomonadati</taxon>
        <taxon>Bacteroidota</taxon>
        <taxon>Flavobacteriia</taxon>
        <taxon>Flavobacteriales</taxon>
        <taxon>Flavobacteriaceae</taxon>
        <taxon>Algibacter</taxon>
    </lineage>
</organism>
<dbReference type="AlphaFoldDB" id="A0A1M6F4W5"/>
<dbReference type="PROSITE" id="PS51257">
    <property type="entry name" value="PROKAR_LIPOPROTEIN"/>
    <property type="match status" value="1"/>
</dbReference>
<evidence type="ECO:0000313" key="1">
    <source>
        <dbReference type="EMBL" id="SHI92706.1"/>
    </source>
</evidence>
<dbReference type="OrthoDB" id="6385145at2"/>
<dbReference type="Pfam" id="PF13618">
    <property type="entry name" value="Gluconate_2-dh3"/>
    <property type="match status" value="1"/>
</dbReference>